<sequence length="77" mass="8727">MLPLRHTGPSCGQLSQPGQQEMRPSWPNRRGWYKGDDPHQCNPTCIVYRGPHLSSSLECTGKFVKLQQRGPRTSRPP</sequence>
<evidence type="ECO:0000313" key="2">
    <source>
        <dbReference type="Proteomes" id="UP000821845"/>
    </source>
</evidence>
<evidence type="ECO:0000313" key="1">
    <source>
        <dbReference type="EMBL" id="KAH6928303.1"/>
    </source>
</evidence>
<organism evidence="1 2">
    <name type="scientific">Hyalomma asiaticum</name>
    <name type="common">Tick</name>
    <dbReference type="NCBI Taxonomy" id="266040"/>
    <lineage>
        <taxon>Eukaryota</taxon>
        <taxon>Metazoa</taxon>
        <taxon>Ecdysozoa</taxon>
        <taxon>Arthropoda</taxon>
        <taxon>Chelicerata</taxon>
        <taxon>Arachnida</taxon>
        <taxon>Acari</taxon>
        <taxon>Parasitiformes</taxon>
        <taxon>Ixodida</taxon>
        <taxon>Ixodoidea</taxon>
        <taxon>Ixodidae</taxon>
        <taxon>Hyalomminae</taxon>
        <taxon>Hyalomma</taxon>
    </lineage>
</organism>
<name>A0ACB7S094_HYAAI</name>
<dbReference type="EMBL" id="CM023486">
    <property type="protein sequence ID" value="KAH6928303.1"/>
    <property type="molecule type" value="Genomic_DNA"/>
</dbReference>
<dbReference type="Proteomes" id="UP000821845">
    <property type="component" value="Chromosome 6"/>
</dbReference>
<reference evidence="1" key="1">
    <citation type="submission" date="2020-05" db="EMBL/GenBank/DDBJ databases">
        <title>Large-scale comparative analyses of tick genomes elucidate their genetic diversity and vector capacities.</title>
        <authorList>
            <person name="Jia N."/>
            <person name="Wang J."/>
            <person name="Shi W."/>
            <person name="Du L."/>
            <person name="Sun Y."/>
            <person name="Zhan W."/>
            <person name="Jiang J."/>
            <person name="Wang Q."/>
            <person name="Zhang B."/>
            <person name="Ji P."/>
            <person name="Sakyi L.B."/>
            <person name="Cui X."/>
            <person name="Yuan T."/>
            <person name="Jiang B."/>
            <person name="Yang W."/>
            <person name="Lam T.T.-Y."/>
            <person name="Chang Q."/>
            <person name="Ding S."/>
            <person name="Wang X."/>
            <person name="Zhu J."/>
            <person name="Ruan X."/>
            <person name="Zhao L."/>
            <person name="Wei J."/>
            <person name="Que T."/>
            <person name="Du C."/>
            <person name="Cheng J."/>
            <person name="Dai P."/>
            <person name="Han X."/>
            <person name="Huang E."/>
            <person name="Gao Y."/>
            <person name="Liu J."/>
            <person name="Shao H."/>
            <person name="Ye R."/>
            <person name="Li L."/>
            <person name="Wei W."/>
            <person name="Wang X."/>
            <person name="Wang C."/>
            <person name="Yang T."/>
            <person name="Huo Q."/>
            <person name="Li W."/>
            <person name="Guo W."/>
            <person name="Chen H."/>
            <person name="Zhou L."/>
            <person name="Ni X."/>
            <person name="Tian J."/>
            <person name="Zhou Y."/>
            <person name="Sheng Y."/>
            <person name="Liu T."/>
            <person name="Pan Y."/>
            <person name="Xia L."/>
            <person name="Li J."/>
            <person name="Zhao F."/>
            <person name="Cao W."/>
        </authorList>
    </citation>
    <scope>NUCLEOTIDE SEQUENCE</scope>
    <source>
        <strain evidence="1">Hyas-2018</strain>
    </source>
</reference>
<accession>A0ACB7S094</accession>
<proteinExistence type="predicted"/>
<protein>
    <submittedName>
        <fullName evidence="1">Uncharacterized protein</fullName>
    </submittedName>
</protein>
<comment type="caution">
    <text evidence="1">The sequence shown here is derived from an EMBL/GenBank/DDBJ whole genome shotgun (WGS) entry which is preliminary data.</text>
</comment>
<keyword evidence="2" id="KW-1185">Reference proteome</keyword>
<gene>
    <name evidence="1" type="ORF">HPB50_014112</name>
</gene>